<sequence length="596" mass="68398">MLLLLLLLKCIECTIKEPESVQKVRLRQSCQSRQTGYFWNGQQCLQCKSPNCQCLSQGGCTSCNDNYYYDKEDTNCKPCPKGCQNCCKNPLLTQYVCILCVSGYRNINGVCVYMGKCAMISMHGRCIECDQGYYVDFEFICRKCGDGCEDCSNLAFCNKCSDGYHLVNQQQSLVCKVCNVDGCKHCKNDICIECKMGYYKDGVNSCGKCLTDCDTCQNGNQCQVCNYYSIVNEQKTKCNRCQDLFPNCMDCNTLFREDDSTYFTCAYCLNGYYYDEELKSCENCIKDEQNILQIRRCESLEMITQCQPGYLLLQDRYIDLEREIPQMLKYTCIKNIYNCATIIDQNGYCNTCLLGYILFKENQIGKCITCKDKAENCKDCYITPNNIFQCIQCETGYFLQLDGKECKKCGDNCIQCNDKVLQCDICEDGYIQQNGVCESCNVKNCRQCKEQNKCITCEDGYGAINGECKQCQFGCVECNFDQQLCQKCQDNYFLYMKSCVPYPSHCLETSDDGFCYLCETIIDYDNQLDKFIDEGTQAPQYKESNISIFFKSVNGYCLKCSDYDTGQYFCPDSCLSTIHSFESIVMFSWLLFHIIQ</sequence>
<evidence type="ECO:0000313" key="4">
    <source>
        <dbReference type="Proteomes" id="UP000692954"/>
    </source>
</evidence>
<feature type="domain" description="EGF-like" evidence="2">
    <location>
        <begin position="143"/>
        <end position="176"/>
    </location>
</feature>
<feature type="signal peptide" evidence="1">
    <location>
        <begin position="1"/>
        <end position="16"/>
    </location>
</feature>
<dbReference type="AlphaFoldDB" id="A0A8S1PTS3"/>
<dbReference type="Proteomes" id="UP000692954">
    <property type="component" value="Unassembled WGS sequence"/>
</dbReference>
<feature type="chain" id="PRO_5035804857" description="EGF-like domain-containing protein" evidence="1">
    <location>
        <begin position="17"/>
        <end position="596"/>
    </location>
</feature>
<dbReference type="PANTHER" id="PTHR45756">
    <property type="entry name" value="PALMITOYLTRANSFERASE"/>
    <property type="match status" value="1"/>
</dbReference>
<comment type="caution">
    <text evidence="3">The sequence shown here is derived from an EMBL/GenBank/DDBJ whole genome shotgun (WGS) entry which is preliminary data.</text>
</comment>
<dbReference type="InterPro" id="IPR006212">
    <property type="entry name" value="Furin_repeat"/>
</dbReference>
<accession>A0A8S1PTS3</accession>
<evidence type="ECO:0000256" key="1">
    <source>
        <dbReference type="SAM" id="SignalP"/>
    </source>
</evidence>
<evidence type="ECO:0000259" key="2">
    <source>
        <dbReference type="SMART" id="SM00181"/>
    </source>
</evidence>
<proteinExistence type="predicted"/>
<feature type="domain" description="EGF-like" evidence="2">
    <location>
        <begin position="78"/>
        <end position="112"/>
    </location>
</feature>
<keyword evidence="1" id="KW-0732">Signal</keyword>
<evidence type="ECO:0000313" key="3">
    <source>
        <dbReference type="EMBL" id="CAD8106707.1"/>
    </source>
</evidence>
<feature type="domain" description="EGF-like" evidence="2">
    <location>
        <begin position="439"/>
        <end position="469"/>
    </location>
</feature>
<dbReference type="SMART" id="SM00261">
    <property type="entry name" value="FU"/>
    <property type="match status" value="6"/>
</dbReference>
<gene>
    <name evidence="3" type="ORF">PSON_ATCC_30995.1.T0870118</name>
</gene>
<dbReference type="InterPro" id="IPR053215">
    <property type="entry name" value="TKL_Ser/Thr_kinase"/>
</dbReference>
<reference evidence="3" key="1">
    <citation type="submission" date="2021-01" db="EMBL/GenBank/DDBJ databases">
        <authorList>
            <consortium name="Genoscope - CEA"/>
            <person name="William W."/>
        </authorList>
    </citation>
    <scope>NUCLEOTIDE SEQUENCE</scope>
</reference>
<dbReference type="SMART" id="SM00181">
    <property type="entry name" value="EGF"/>
    <property type="match status" value="6"/>
</dbReference>
<name>A0A8S1PTS3_9CILI</name>
<protein>
    <recommendedName>
        <fullName evidence="2">EGF-like domain-containing protein</fullName>
    </recommendedName>
</protein>
<dbReference type="InterPro" id="IPR000742">
    <property type="entry name" value="EGF"/>
</dbReference>
<feature type="domain" description="EGF-like" evidence="2">
    <location>
        <begin position="240"/>
        <end position="282"/>
    </location>
</feature>
<organism evidence="3 4">
    <name type="scientific">Paramecium sonneborni</name>
    <dbReference type="NCBI Taxonomy" id="65129"/>
    <lineage>
        <taxon>Eukaryota</taxon>
        <taxon>Sar</taxon>
        <taxon>Alveolata</taxon>
        <taxon>Ciliophora</taxon>
        <taxon>Intramacronucleata</taxon>
        <taxon>Oligohymenophorea</taxon>
        <taxon>Peniculida</taxon>
        <taxon>Parameciidae</taxon>
        <taxon>Paramecium</taxon>
    </lineage>
</organism>
<keyword evidence="4" id="KW-1185">Reference proteome</keyword>
<dbReference type="EMBL" id="CAJJDN010000087">
    <property type="protein sequence ID" value="CAD8106707.1"/>
    <property type="molecule type" value="Genomic_DNA"/>
</dbReference>
<feature type="domain" description="EGF-like" evidence="2">
    <location>
        <begin position="369"/>
        <end position="407"/>
    </location>
</feature>
<dbReference type="PANTHER" id="PTHR45756:SF1">
    <property type="entry name" value="PROTEIN KINASE DOMAIN CONTAINING PROTEIN"/>
    <property type="match status" value="1"/>
</dbReference>
<feature type="domain" description="EGF-like" evidence="2">
    <location>
        <begin position="408"/>
        <end position="438"/>
    </location>
</feature>
<dbReference type="OrthoDB" id="282489at2759"/>